<dbReference type="STRING" id="1399797.GCA_000518285_01879"/>
<protein>
    <submittedName>
        <fullName evidence="1">Uncharacterized protein</fullName>
    </submittedName>
</protein>
<keyword evidence="2" id="KW-1185">Reference proteome</keyword>
<evidence type="ECO:0000313" key="1">
    <source>
        <dbReference type="EMBL" id="PPE05404.1"/>
    </source>
</evidence>
<dbReference type="EMBL" id="PHNE01000002">
    <property type="protein sequence ID" value="PPE05404.1"/>
    <property type="molecule type" value="Genomic_DNA"/>
</dbReference>
<organism evidence="1 2">
    <name type="scientific">Williamsoniiplasma lucivorax</name>
    <dbReference type="NCBI Taxonomy" id="209274"/>
    <lineage>
        <taxon>Bacteria</taxon>
        <taxon>Bacillati</taxon>
        <taxon>Mycoplasmatota</taxon>
        <taxon>Mollicutes</taxon>
        <taxon>Entomoplasmatales</taxon>
        <taxon>Williamsoniiplasma</taxon>
    </lineage>
</organism>
<name>A0A2S5RDM1_9MOLU</name>
<sequence>MEEILKLKKEYLNKLEQSNMFLEEFRAKVKEDETNFEFLMDLEVEEVLNCLYSNIIYDLDEVLQKTFDSQQMEVE</sequence>
<dbReference type="Proteomes" id="UP000237865">
    <property type="component" value="Unassembled WGS sequence"/>
</dbReference>
<comment type="caution">
    <text evidence="1">The sequence shown here is derived from an EMBL/GenBank/DDBJ whole genome shotgun (WGS) entry which is preliminary data.</text>
</comment>
<reference evidence="1 2" key="1">
    <citation type="submission" date="2017-11" db="EMBL/GenBank/DDBJ databases">
        <title>Genome sequence of Entomoplasma lucivorax PIPN-2 (ATCC 49196).</title>
        <authorList>
            <person name="Lo W.-S."/>
            <person name="Gasparich G.E."/>
            <person name="Kuo C.-H."/>
        </authorList>
    </citation>
    <scope>NUCLEOTIDE SEQUENCE [LARGE SCALE GENOMIC DNA]</scope>
    <source>
        <strain evidence="1 2">PIPN-2</strain>
    </source>
</reference>
<gene>
    <name evidence="1" type="ORF">ELUCI_v1c04960</name>
</gene>
<accession>A0A2S5RDM1</accession>
<evidence type="ECO:0000313" key="2">
    <source>
        <dbReference type="Proteomes" id="UP000237865"/>
    </source>
</evidence>
<dbReference type="RefSeq" id="WP_028126996.1">
    <property type="nucleotide sequence ID" value="NZ_PHNE01000002.1"/>
</dbReference>
<dbReference type="AlphaFoldDB" id="A0A2S5RDM1"/>
<proteinExistence type="predicted"/>